<comment type="similarity">
    <text evidence="3 15">Belongs to the peptidase S11 family.</text>
</comment>
<protein>
    <recommendedName>
        <fullName evidence="4">serine-type D-Ala-D-Ala carboxypeptidase</fullName>
        <ecNumber evidence="4">3.4.16.4</ecNumber>
    </recommendedName>
</protein>
<dbReference type="InterPro" id="IPR037167">
    <property type="entry name" value="Peptidase_S11_C_sf"/>
</dbReference>
<dbReference type="AlphaFoldDB" id="A0A1M6F5H0"/>
<evidence type="ECO:0000256" key="2">
    <source>
        <dbReference type="ARBA" id="ARBA00004752"/>
    </source>
</evidence>
<dbReference type="OrthoDB" id="9791132at2"/>
<feature type="chain" id="PRO_5012612817" description="serine-type D-Ala-D-Ala carboxypeptidase" evidence="16">
    <location>
        <begin position="27"/>
        <end position="387"/>
    </location>
</feature>
<dbReference type="InterPro" id="IPR012338">
    <property type="entry name" value="Beta-lactam/transpept-like"/>
</dbReference>
<evidence type="ECO:0000256" key="6">
    <source>
        <dbReference type="ARBA" id="ARBA00022670"/>
    </source>
</evidence>
<organism evidence="18 19">
    <name type="scientific">Propionispora hippei DSM 15287</name>
    <dbReference type="NCBI Taxonomy" id="1123003"/>
    <lineage>
        <taxon>Bacteria</taxon>
        <taxon>Bacillati</taxon>
        <taxon>Bacillota</taxon>
        <taxon>Negativicutes</taxon>
        <taxon>Selenomonadales</taxon>
        <taxon>Sporomusaceae</taxon>
        <taxon>Propionispora</taxon>
    </lineage>
</organism>
<evidence type="ECO:0000256" key="16">
    <source>
        <dbReference type="SAM" id="SignalP"/>
    </source>
</evidence>
<evidence type="ECO:0000256" key="13">
    <source>
        <dbReference type="PIRSR" id="PIRSR618044-1"/>
    </source>
</evidence>
<feature type="active site" description="Acyl-ester intermediate" evidence="13">
    <location>
        <position position="61"/>
    </location>
</feature>
<dbReference type="RefSeq" id="WP_149734186.1">
    <property type="nucleotide sequence ID" value="NZ_FQZD01000009.1"/>
</dbReference>
<evidence type="ECO:0000256" key="4">
    <source>
        <dbReference type="ARBA" id="ARBA00012448"/>
    </source>
</evidence>
<dbReference type="Gene3D" id="3.40.710.10">
    <property type="entry name" value="DD-peptidase/beta-lactamase superfamily"/>
    <property type="match status" value="1"/>
</dbReference>
<dbReference type="GO" id="GO:0071555">
    <property type="term" value="P:cell wall organization"/>
    <property type="evidence" value="ECO:0007669"/>
    <property type="project" value="UniProtKB-KW"/>
</dbReference>
<sequence length="387" mass="41530">MAVTNRLCSCLLALVLLLCPAAGATAAAVPDIKANAAILMDAKTGQVLYNKNMNKRGAPASTTKILTAILAIESGRLDEMTKVSVKSSSTPGSSMHLYPGQLISLRELVTGLLLRSGNDAAVAIAEHLAGSSEAFVDLMNQKAAALGALHSHFCNPNGLSAAGHYSTAFDLAWMSRYALSNPIFADIVNTKETTIEWLDKRGNGHDVNLRNTNKLLWMLDDADGVKTGTTGEAGPCLVSSATRGNQKLIAVVLHDHNRWYDSMQLLKYGFNAFDLYEFAQENEIVAVLPVEGGFAGEVDALVTSYAALTVAAEDFPHVTVKTDLPDKLNAPVYQGQKIGEIIFYVNDQPVKTVDIVAAQAIEERTLPRVLLNQLTAMFRLLSGWGAL</sequence>
<dbReference type="Pfam" id="PF07943">
    <property type="entry name" value="PBP5_C"/>
    <property type="match status" value="1"/>
</dbReference>
<feature type="signal peptide" evidence="16">
    <location>
        <begin position="1"/>
        <end position="26"/>
    </location>
</feature>
<evidence type="ECO:0000313" key="19">
    <source>
        <dbReference type="Proteomes" id="UP000322917"/>
    </source>
</evidence>
<proteinExistence type="inferred from homology"/>
<dbReference type="Pfam" id="PF00768">
    <property type="entry name" value="Peptidase_S11"/>
    <property type="match status" value="1"/>
</dbReference>
<dbReference type="GO" id="GO:0006508">
    <property type="term" value="P:proteolysis"/>
    <property type="evidence" value="ECO:0007669"/>
    <property type="project" value="UniProtKB-KW"/>
</dbReference>
<dbReference type="InterPro" id="IPR001967">
    <property type="entry name" value="Peptidase_S11_N"/>
</dbReference>
<dbReference type="GO" id="GO:0009002">
    <property type="term" value="F:serine-type D-Ala-D-Ala carboxypeptidase activity"/>
    <property type="evidence" value="ECO:0007669"/>
    <property type="project" value="UniProtKB-EC"/>
</dbReference>
<dbReference type="Gene3D" id="2.60.410.10">
    <property type="entry name" value="D-Ala-D-Ala carboxypeptidase, C-terminal domain"/>
    <property type="match status" value="1"/>
</dbReference>
<dbReference type="EC" id="3.4.16.4" evidence="4"/>
<keyword evidence="7 16" id="KW-0732">Signal</keyword>
<evidence type="ECO:0000256" key="5">
    <source>
        <dbReference type="ARBA" id="ARBA00022645"/>
    </source>
</evidence>
<name>A0A1M6F5H0_9FIRM</name>
<evidence type="ECO:0000256" key="15">
    <source>
        <dbReference type="RuleBase" id="RU004016"/>
    </source>
</evidence>
<keyword evidence="5 18" id="KW-0121">Carboxypeptidase</keyword>
<keyword evidence="8" id="KW-0378">Hydrolase</keyword>
<keyword evidence="10" id="KW-0573">Peptidoglycan synthesis</keyword>
<dbReference type="PRINTS" id="PR00725">
    <property type="entry name" value="DADACBPTASE1"/>
</dbReference>
<gene>
    <name evidence="18" type="ORF">SAMN02745170_01372</name>
</gene>
<feature type="domain" description="Peptidase S11 D-Ala-D-Ala carboxypeptidase A C-terminal" evidence="17">
    <location>
        <begin position="273"/>
        <end position="363"/>
    </location>
</feature>
<evidence type="ECO:0000256" key="7">
    <source>
        <dbReference type="ARBA" id="ARBA00022729"/>
    </source>
</evidence>
<evidence type="ECO:0000256" key="14">
    <source>
        <dbReference type="PIRSR" id="PIRSR618044-2"/>
    </source>
</evidence>
<dbReference type="Proteomes" id="UP000322917">
    <property type="component" value="Unassembled WGS sequence"/>
</dbReference>
<evidence type="ECO:0000256" key="11">
    <source>
        <dbReference type="ARBA" id="ARBA00023316"/>
    </source>
</evidence>
<dbReference type="SUPFAM" id="SSF56601">
    <property type="entry name" value="beta-lactamase/transpeptidase-like"/>
    <property type="match status" value="1"/>
</dbReference>
<dbReference type="GO" id="GO:0008360">
    <property type="term" value="P:regulation of cell shape"/>
    <property type="evidence" value="ECO:0007669"/>
    <property type="project" value="UniProtKB-KW"/>
</dbReference>
<dbReference type="SUPFAM" id="SSF69189">
    <property type="entry name" value="Penicillin-binding protein associated domain"/>
    <property type="match status" value="1"/>
</dbReference>
<evidence type="ECO:0000256" key="8">
    <source>
        <dbReference type="ARBA" id="ARBA00022801"/>
    </source>
</evidence>
<dbReference type="InterPro" id="IPR018044">
    <property type="entry name" value="Peptidase_S11"/>
</dbReference>
<evidence type="ECO:0000256" key="1">
    <source>
        <dbReference type="ARBA" id="ARBA00003217"/>
    </source>
</evidence>
<evidence type="ECO:0000256" key="10">
    <source>
        <dbReference type="ARBA" id="ARBA00022984"/>
    </source>
</evidence>
<dbReference type="InterPro" id="IPR015956">
    <property type="entry name" value="Peniciliin-bd_prot_C_sf"/>
</dbReference>
<keyword evidence="6" id="KW-0645">Protease</keyword>
<dbReference type="EMBL" id="FQZD01000009">
    <property type="protein sequence ID" value="SHI92906.1"/>
    <property type="molecule type" value="Genomic_DNA"/>
</dbReference>
<evidence type="ECO:0000313" key="18">
    <source>
        <dbReference type="EMBL" id="SHI92906.1"/>
    </source>
</evidence>
<comment type="catalytic activity">
    <reaction evidence="12">
        <text>Preferential cleavage: (Ac)2-L-Lys-D-Ala-|-D-Ala. Also transpeptidation of peptidyl-alanyl moieties that are N-acyl substituents of D-alanine.</text>
        <dbReference type="EC" id="3.4.16.4"/>
    </reaction>
</comment>
<evidence type="ECO:0000256" key="3">
    <source>
        <dbReference type="ARBA" id="ARBA00007164"/>
    </source>
</evidence>
<dbReference type="InterPro" id="IPR012907">
    <property type="entry name" value="Peptidase_S11_C"/>
</dbReference>
<evidence type="ECO:0000256" key="12">
    <source>
        <dbReference type="ARBA" id="ARBA00034000"/>
    </source>
</evidence>
<dbReference type="UniPathway" id="UPA00219"/>
<dbReference type="GO" id="GO:0009252">
    <property type="term" value="P:peptidoglycan biosynthetic process"/>
    <property type="evidence" value="ECO:0007669"/>
    <property type="project" value="UniProtKB-UniPathway"/>
</dbReference>
<feature type="active site" description="Acyl-ester intermediate" evidence="13">
    <location>
        <position position="64"/>
    </location>
</feature>
<dbReference type="SMART" id="SM00936">
    <property type="entry name" value="PBP5_C"/>
    <property type="match status" value="1"/>
</dbReference>
<keyword evidence="11" id="KW-0961">Cell wall biogenesis/degradation</keyword>
<feature type="active site" evidence="13">
    <location>
        <position position="116"/>
    </location>
</feature>
<reference evidence="18 19" key="1">
    <citation type="submission" date="2016-11" db="EMBL/GenBank/DDBJ databases">
        <authorList>
            <person name="Varghese N."/>
            <person name="Submissions S."/>
        </authorList>
    </citation>
    <scope>NUCLEOTIDE SEQUENCE [LARGE SCALE GENOMIC DNA]</scope>
    <source>
        <strain evidence="18 19">DSM 15287</strain>
    </source>
</reference>
<dbReference type="PANTHER" id="PTHR21581:SF33">
    <property type="entry name" value="D-ALANYL-D-ALANINE CARBOXYPEPTIDASE DACB"/>
    <property type="match status" value="1"/>
</dbReference>
<dbReference type="PANTHER" id="PTHR21581">
    <property type="entry name" value="D-ALANYL-D-ALANINE CARBOXYPEPTIDASE"/>
    <property type="match status" value="1"/>
</dbReference>
<accession>A0A1M6F5H0</accession>
<comment type="function">
    <text evidence="1">Removes C-terminal D-alanyl residues from sugar-peptide cell wall precursors.</text>
</comment>
<keyword evidence="19" id="KW-1185">Reference proteome</keyword>
<comment type="pathway">
    <text evidence="2">Cell wall biogenesis; peptidoglycan biosynthesis.</text>
</comment>
<keyword evidence="9" id="KW-0133">Cell shape</keyword>
<feature type="binding site" evidence="14">
    <location>
        <position position="226"/>
    </location>
    <ligand>
        <name>substrate</name>
    </ligand>
</feature>
<evidence type="ECO:0000256" key="9">
    <source>
        <dbReference type="ARBA" id="ARBA00022960"/>
    </source>
</evidence>
<evidence type="ECO:0000259" key="17">
    <source>
        <dbReference type="SMART" id="SM00936"/>
    </source>
</evidence>